<name>G2E656_9GAMM</name>
<accession>G2E656</accession>
<comment type="caution">
    <text evidence="1">The sequence shown here is derived from an EMBL/GenBank/DDBJ whole genome shotgun (WGS) entry which is preliminary data.</text>
</comment>
<dbReference type="EMBL" id="AFWT01000038">
    <property type="protein sequence ID" value="EGV28404.1"/>
    <property type="molecule type" value="Genomic_DNA"/>
</dbReference>
<dbReference type="Proteomes" id="UP000004200">
    <property type="component" value="Unassembled WGS sequence"/>
</dbReference>
<dbReference type="AlphaFoldDB" id="G2E656"/>
<protein>
    <submittedName>
        <fullName evidence="1">Uncharacterized protein</fullName>
    </submittedName>
</protein>
<dbReference type="eggNOG" id="ENOG503324C">
    <property type="taxonomic scope" value="Bacteria"/>
</dbReference>
<reference evidence="1 2" key="1">
    <citation type="submission" date="2011-06" db="EMBL/GenBank/DDBJ databases">
        <title>The draft genome of Thiorhodococcus drewsii AZ1.</title>
        <authorList>
            <consortium name="US DOE Joint Genome Institute (JGI-PGF)"/>
            <person name="Lucas S."/>
            <person name="Han J."/>
            <person name="Lapidus A."/>
            <person name="Cheng J.-F."/>
            <person name="Goodwin L."/>
            <person name="Pitluck S."/>
            <person name="Peters L."/>
            <person name="Land M.L."/>
            <person name="Hauser L."/>
            <person name="Vogl K."/>
            <person name="Liu Z."/>
            <person name="Imhoff J."/>
            <person name="Thiel V."/>
            <person name="Frigaard N.-U."/>
            <person name="Bryant D.A."/>
            <person name="Woyke T.J."/>
        </authorList>
    </citation>
    <scope>NUCLEOTIDE SEQUENCE [LARGE SCALE GENOMIC DNA]</scope>
    <source>
        <strain evidence="1 2">AZ1</strain>
    </source>
</reference>
<evidence type="ECO:0000313" key="1">
    <source>
        <dbReference type="EMBL" id="EGV28404.1"/>
    </source>
</evidence>
<proteinExistence type="predicted"/>
<evidence type="ECO:0000313" key="2">
    <source>
        <dbReference type="Proteomes" id="UP000004200"/>
    </source>
</evidence>
<organism evidence="1 2">
    <name type="scientific">Thiorhodococcus drewsii AZ1</name>
    <dbReference type="NCBI Taxonomy" id="765913"/>
    <lineage>
        <taxon>Bacteria</taxon>
        <taxon>Pseudomonadati</taxon>
        <taxon>Pseudomonadota</taxon>
        <taxon>Gammaproteobacteria</taxon>
        <taxon>Chromatiales</taxon>
        <taxon>Chromatiaceae</taxon>
        <taxon>Thiorhodococcus</taxon>
    </lineage>
</organism>
<dbReference type="RefSeq" id="WP_007042482.1">
    <property type="nucleotide sequence ID" value="NZ_AFWT01000038.1"/>
</dbReference>
<sequence length="167" mass="19405">MAGGYEIASFVVDVITAFKGNDLAWKKQACDDLLELKRKKQLGEQEIAHAIDLIKARHKGELEMEQERQKRRLKDYKDFLDSLDEMKRELIDNFSDMPKPMVLLIYNHGKQILDNMYKKENKNAHEGRFANFMITYFNDCQNAKQRGTENRLPLPEGIMGLIGNQPT</sequence>
<gene>
    <name evidence="1" type="ORF">ThidrDRAFT_3769</name>
</gene>
<dbReference type="OrthoDB" id="5453128at2"/>
<keyword evidence="2" id="KW-1185">Reference proteome</keyword>